<comment type="caution">
    <text evidence="1">The sequence shown here is derived from an EMBL/GenBank/DDBJ whole genome shotgun (WGS) entry which is preliminary data.</text>
</comment>
<dbReference type="EMBL" id="SDMP01000011">
    <property type="protein sequence ID" value="RYR32050.1"/>
    <property type="molecule type" value="Genomic_DNA"/>
</dbReference>
<gene>
    <name evidence="1" type="ORF">Ahy_B01g057040</name>
</gene>
<sequence length="76" mass="8932">MIRFKNARSRYYVSLPEGEVVQITTTSLGFYMHQKFLNVHIPDLAHLAERVRQIEILQKEKKGMFNKCTNDCVKDC</sequence>
<evidence type="ECO:0000313" key="2">
    <source>
        <dbReference type="Proteomes" id="UP000289738"/>
    </source>
</evidence>
<organism evidence="1 2">
    <name type="scientific">Arachis hypogaea</name>
    <name type="common">Peanut</name>
    <dbReference type="NCBI Taxonomy" id="3818"/>
    <lineage>
        <taxon>Eukaryota</taxon>
        <taxon>Viridiplantae</taxon>
        <taxon>Streptophyta</taxon>
        <taxon>Embryophyta</taxon>
        <taxon>Tracheophyta</taxon>
        <taxon>Spermatophyta</taxon>
        <taxon>Magnoliopsida</taxon>
        <taxon>eudicotyledons</taxon>
        <taxon>Gunneridae</taxon>
        <taxon>Pentapetalae</taxon>
        <taxon>rosids</taxon>
        <taxon>fabids</taxon>
        <taxon>Fabales</taxon>
        <taxon>Fabaceae</taxon>
        <taxon>Papilionoideae</taxon>
        <taxon>50 kb inversion clade</taxon>
        <taxon>dalbergioids sensu lato</taxon>
        <taxon>Dalbergieae</taxon>
        <taxon>Pterocarpus clade</taxon>
        <taxon>Arachis</taxon>
    </lineage>
</organism>
<evidence type="ECO:0000313" key="1">
    <source>
        <dbReference type="EMBL" id="RYR32050.1"/>
    </source>
</evidence>
<keyword evidence="2" id="KW-1185">Reference proteome</keyword>
<name>A0A445B084_ARAHY</name>
<protein>
    <submittedName>
        <fullName evidence="1">Uncharacterized protein</fullName>
    </submittedName>
</protein>
<accession>A0A445B084</accession>
<dbReference type="AlphaFoldDB" id="A0A445B084"/>
<proteinExistence type="predicted"/>
<dbReference type="Proteomes" id="UP000289738">
    <property type="component" value="Chromosome B01"/>
</dbReference>
<reference evidence="1 2" key="1">
    <citation type="submission" date="2019-01" db="EMBL/GenBank/DDBJ databases">
        <title>Sequencing of cultivated peanut Arachis hypogaea provides insights into genome evolution and oil improvement.</title>
        <authorList>
            <person name="Chen X."/>
        </authorList>
    </citation>
    <scope>NUCLEOTIDE SEQUENCE [LARGE SCALE GENOMIC DNA]</scope>
    <source>
        <strain evidence="2">cv. Fuhuasheng</strain>
        <tissue evidence="1">Leaves</tissue>
    </source>
</reference>